<gene>
    <name evidence="9" type="ORF">L873DRAFT_1707440</name>
</gene>
<keyword evidence="4 6" id="KW-1133">Transmembrane helix</keyword>
<proteinExistence type="inferred from homology"/>
<dbReference type="OrthoDB" id="411251at2759"/>
<evidence type="ECO:0000313" key="9">
    <source>
        <dbReference type="EMBL" id="RPA92961.1"/>
    </source>
</evidence>
<feature type="transmembrane region" description="Helical" evidence="6">
    <location>
        <begin position="243"/>
        <end position="261"/>
    </location>
</feature>
<keyword evidence="10" id="KW-1185">Reference proteome</keyword>
<protein>
    <recommendedName>
        <fullName evidence="6">Protein YIP</fullName>
    </recommendedName>
</protein>
<dbReference type="GO" id="GO:0006888">
    <property type="term" value="P:endoplasmic reticulum to Golgi vesicle-mediated transport"/>
    <property type="evidence" value="ECO:0007669"/>
    <property type="project" value="InterPro"/>
</dbReference>
<dbReference type="PANTHER" id="PTHR21236">
    <property type="entry name" value="GOLGI MEMBRANE PROTEIN YIP1"/>
    <property type="match status" value="1"/>
</dbReference>
<evidence type="ECO:0000256" key="5">
    <source>
        <dbReference type="ARBA" id="ARBA00023136"/>
    </source>
</evidence>
<evidence type="ECO:0000256" key="7">
    <source>
        <dbReference type="SAM" id="MobiDB-lite"/>
    </source>
</evidence>
<evidence type="ECO:0000256" key="4">
    <source>
        <dbReference type="ARBA" id="ARBA00022989"/>
    </source>
</evidence>
<comment type="subcellular location">
    <subcellularLocation>
        <location evidence="6">Golgi apparatus membrane</location>
        <topology evidence="6">Multi-pass membrane protein</topology>
    </subcellularLocation>
    <subcellularLocation>
        <location evidence="1">Membrane</location>
        <topology evidence="1">Multi-pass membrane protein</topology>
    </subcellularLocation>
</comment>
<dbReference type="PANTHER" id="PTHR21236:SF1">
    <property type="entry name" value="PROTEIN YIPF6"/>
    <property type="match status" value="1"/>
</dbReference>
<sequence>MASSSNINPYDNYESSRIEQDVIDPDDLDIDDDDPLETTSATTPLNPTHLTSAIPGEDRRAPNNTLDESVWDTLSRDLFAVWEKMKAVLWPKFTFKKWPDANDVLESGGGGFGNGGGRGAAVIGDWDLWGPLIFCLALSTLLSFSASDSQTTQVFAGVFSMVWVGEAVVTAQIKLLGGNISFFQSVSVIGYTLFPVVICALLSALHIPAIVRVPVYSVLYLWSLAAGVSILGGSGVVRNRVGLAVFPLGIFYGGLVCLCLVS</sequence>
<organism evidence="9 10">
    <name type="scientific">Choiromyces venosus 120613-1</name>
    <dbReference type="NCBI Taxonomy" id="1336337"/>
    <lineage>
        <taxon>Eukaryota</taxon>
        <taxon>Fungi</taxon>
        <taxon>Dikarya</taxon>
        <taxon>Ascomycota</taxon>
        <taxon>Pezizomycotina</taxon>
        <taxon>Pezizomycetes</taxon>
        <taxon>Pezizales</taxon>
        <taxon>Tuberaceae</taxon>
        <taxon>Choiromyces</taxon>
    </lineage>
</organism>
<evidence type="ECO:0000256" key="1">
    <source>
        <dbReference type="ARBA" id="ARBA00004141"/>
    </source>
</evidence>
<evidence type="ECO:0000256" key="3">
    <source>
        <dbReference type="ARBA" id="ARBA00022692"/>
    </source>
</evidence>
<dbReference type="STRING" id="1336337.A0A3N4J8I6"/>
<feature type="region of interest" description="Disordered" evidence="7">
    <location>
        <begin position="1"/>
        <end position="64"/>
    </location>
</feature>
<keyword evidence="5 6" id="KW-0472">Membrane</keyword>
<keyword evidence="3 6" id="KW-0812">Transmembrane</keyword>
<dbReference type="EMBL" id="ML120462">
    <property type="protein sequence ID" value="RPA92961.1"/>
    <property type="molecule type" value="Genomic_DNA"/>
</dbReference>
<evidence type="ECO:0000259" key="8">
    <source>
        <dbReference type="Pfam" id="PF04893"/>
    </source>
</evidence>
<dbReference type="InterPro" id="IPR006977">
    <property type="entry name" value="Yip1_dom"/>
</dbReference>
<evidence type="ECO:0000256" key="6">
    <source>
        <dbReference type="RuleBase" id="RU361264"/>
    </source>
</evidence>
<evidence type="ECO:0000313" key="10">
    <source>
        <dbReference type="Proteomes" id="UP000276215"/>
    </source>
</evidence>
<dbReference type="GO" id="GO:0005802">
    <property type="term" value="C:trans-Golgi network"/>
    <property type="evidence" value="ECO:0007669"/>
    <property type="project" value="TreeGrafter"/>
</dbReference>
<feature type="compositionally biased region" description="Polar residues" evidence="7">
    <location>
        <begin position="37"/>
        <end position="51"/>
    </location>
</feature>
<feature type="domain" description="Yip1" evidence="8">
    <location>
        <begin position="123"/>
        <end position="257"/>
    </location>
</feature>
<feature type="transmembrane region" description="Helical" evidence="6">
    <location>
        <begin position="154"/>
        <end position="176"/>
    </location>
</feature>
<reference evidence="9 10" key="1">
    <citation type="journal article" date="2018" name="Nat. Ecol. Evol.">
        <title>Pezizomycetes genomes reveal the molecular basis of ectomycorrhizal truffle lifestyle.</title>
        <authorList>
            <person name="Murat C."/>
            <person name="Payen T."/>
            <person name="Noel B."/>
            <person name="Kuo A."/>
            <person name="Morin E."/>
            <person name="Chen J."/>
            <person name="Kohler A."/>
            <person name="Krizsan K."/>
            <person name="Balestrini R."/>
            <person name="Da Silva C."/>
            <person name="Montanini B."/>
            <person name="Hainaut M."/>
            <person name="Levati E."/>
            <person name="Barry K.W."/>
            <person name="Belfiori B."/>
            <person name="Cichocki N."/>
            <person name="Clum A."/>
            <person name="Dockter R.B."/>
            <person name="Fauchery L."/>
            <person name="Guy J."/>
            <person name="Iotti M."/>
            <person name="Le Tacon F."/>
            <person name="Lindquist E.A."/>
            <person name="Lipzen A."/>
            <person name="Malagnac F."/>
            <person name="Mello A."/>
            <person name="Molinier V."/>
            <person name="Miyauchi S."/>
            <person name="Poulain J."/>
            <person name="Riccioni C."/>
            <person name="Rubini A."/>
            <person name="Sitrit Y."/>
            <person name="Splivallo R."/>
            <person name="Traeger S."/>
            <person name="Wang M."/>
            <person name="Zifcakova L."/>
            <person name="Wipf D."/>
            <person name="Zambonelli A."/>
            <person name="Paolocci F."/>
            <person name="Nowrousian M."/>
            <person name="Ottonello S."/>
            <person name="Baldrian P."/>
            <person name="Spatafora J.W."/>
            <person name="Henrissat B."/>
            <person name="Nagy L.G."/>
            <person name="Aury J.M."/>
            <person name="Wincker P."/>
            <person name="Grigoriev I.V."/>
            <person name="Bonfante P."/>
            <person name="Martin F.M."/>
        </authorList>
    </citation>
    <scope>NUCLEOTIDE SEQUENCE [LARGE SCALE GENOMIC DNA]</scope>
    <source>
        <strain evidence="9 10">120613-1</strain>
    </source>
</reference>
<dbReference type="AlphaFoldDB" id="A0A3N4J8I6"/>
<dbReference type="InterPro" id="IPR045231">
    <property type="entry name" value="Yip1/4-like"/>
</dbReference>
<evidence type="ECO:0000256" key="2">
    <source>
        <dbReference type="ARBA" id="ARBA00010596"/>
    </source>
</evidence>
<accession>A0A3N4J8I6</accession>
<dbReference type="Pfam" id="PF04893">
    <property type="entry name" value="Yip1"/>
    <property type="match status" value="1"/>
</dbReference>
<feature type="compositionally biased region" description="Polar residues" evidence="7">
    <location>
        <begin position="1"/>
        <end position="13"/>
    </location>
</feature>
<comment type="similarity">
    <text evidence="2 6">Belongs to the YIP1 family.</text>
</comment>
<feature type="transmembrane region" description="Helical" evidence="6">
    <location>
        <begin position="218"/>
        <end position="237"/>
    </location>
</feature>
<feature type="compositionally biased region" description="Acidic residues" evidence="7">
    <location>
        <begin position="21"/>
        <end position="36"/>
    </location>
</feature>
<feature type="transmembrane region" description="Helical" evidence="6">
    <location>
        <begin position="128"/>
        <end position="147"/>
    </location>
</feature>
<dbReference type="Proteomes" id="UP000276215">
    <property type="component" value="Unassembled WGS sequence"/>
</dbReference>
<name>A0A3N4J8I6_9PEZI</name>
<dbReference type="GO" id="GO:0000139">
    <property type="term" value="C:Golgi membrane"/>
    <property type="evidence" value="ECO:0007669"/>
    <property type="project" value="UniProtKB-SubCell"/>
</dbReference>
<feature type="transmembrane region" description="Helical" evidence="6">
    <location>
        <begin position="188"/>
        <end position="211"/>
    </location>
</feature>